<proteinExistence type="predicted"/>
<name>X1RQE2_9ZZZZ</name>
<comment type="caution">
    <text evidence="2">The sequence shown here is derived from an EMBL/GenBank/DDBJ whole genome shotgun (WGS) entry which is preliminary data.</text>
</comment>
<dbReference type="EMBL" id="BARW01013715">
    <property type="protein sequence ID" value="GAI82873.1"/>
    <property type="molecule type" value="Genomic_DNA"/>
</dbReference>
<dbReference type="AlphaFoldDB" id="X1RQE2"/>
<organism evidence="2">
    <name type="scientific">marine sediment metagenome</name>
    <dbReference type="NCBI Taxonomy" id="412755"/>
    <lineage>
        <taxon>unclassified sequences</taxon>
        <taxon>metagenomes</taxon>
        <taxon>ecological metagenomes</taxon>
    </lineage>
</organism>
<feature type="non-terminal residue" evidence="2">
    <location>
        <position position="1"/>
    </location>
</feature>
<evidence type="ECO:0000313" key="2">
    <source>
        <dbReference type="EMBL" id="GAI82873.1"/>
    </source>
</evidence>
<protein>
    <submittedName>
        <fullName evidence="2">Uncharacterized protein</fullName>
    </submittedName>
</protein>
<accession>X1RQE2</accession>
<sequence>AENQKFTRNSLKKQKNPRLKPKKQQNPVSRLVIFGQKGSNRGHFSEKRQKKGKKPKKR</sequence>
<gene>
    <name evidence="2" type="ORF">S12H4_24928</name>
</gene>
<reference evidence="2" key="1">
    <citation type="journal article" date="2014" name="Front. Microbiol.">
        <title>High frequency of phylogenetically diverse reductive dehalogenase-homologous genes in deep subseafloor sedimentary metagenomes.</title>
        <authorList>
            <person name="Kawai M."/>
            <person name="Futagami T."/>
            <person name="Toyoda A."/>
            <person name="Takaki Y."/>
            <person name="Nishi S."/>
            <person name="Hori S."/>
            <person name="Arai W."/>
            <person name="Tsubouchi T."/>
            <person name="Morono Y."/>
            <person name="Uchiyama I."/>
            <person name="Ito T."/>
            <person name="Fujiyama A."/>
            <person name="Inagaki F."/>
            <person name="Takami H."/>
        </authorList>
    </citation>
    <scope>NUCLEOTIDE SEQUENCE</scope>
    <source>
        <strain evidence="2">Expedition CK06-06</strain>
    </source>
</reference>
<feature type="compositionally biased region" description="Basic residues" evidence="1">
    <location>
        <begin position="10"/>
        <end position="23"/>
    </location>
</feature>
<feature type="region of interest" description="Disordered" evidence="1">
    <location>
        <begin position="1"/>
        <end position="58"/>
    </location>
</feature>
<evidence type="ECO:0000256" key="1">
    <source>
        <dbReference type="SAM" id="MobiDB-lite"/>
    </source>
</evidence>
<feature type="compositionally biased region" description="Basic residues" evidence="1">
    <location>
        <begin position="48"/>
        <end position="58"/>
    </location>
</feature>